<dbReference type="AlphaFoldDB" id="A0A0G0D503"/>
<organism evidence="1 2">
    <name type="scientific">Candidatus Nomurabacteria bacterium GW2011_GWC2_35_8</name>
    <dbReference type="NCBI Taxonomy" id="1618752"/>
    <lineage>
        <taxon>Bacteria</taxon>
        <taxon>Candidatus Nomuraibacteriota</taxon>
    </lineage>
</organism>
<protein>
    <recommendedName>
        <fullName evidence="3">Resolvase helix-turn-helix domain protein</fullName>
    </recommendedName>
</protein>
<comment type="caution">
    <text evidence="1">The sequence shown here is derived from an EMBL/GenBank/DDBJ whole genome shotgun (WGS) entry which is preliminary data.</text>
</comment>
<dbReference type="EMBL" id="LBQZ01000019">
    <property type="protein sequence ID" value="KKP88398.1"/>
    <property type="molecule type" value="Genomic_DNA"/>
</dbReference>
<evidence type="ECO:0008006" key="3">
    <source>
        <dbReference type="Google" id="ProtNLM"/>
    </source>
</evidence>
<sequence>MLCYNVSMRIHTKEKIKKLKLLRQKGYSINDLVTKLQIPKTTVWHHIHKVKVSSKFLSLIKSRQGGSKKRKELKLIEAKVRSINLLKSDDRESILIFAMLYWAEGTKKAFQFINSDGRMIVLWLNILRNIIGVSNDKITPVMRIYTGMNRKVCLSYWSKITKFPKSKFIIRLNDGGKSGKTKYGMCRIDVKKSGNLLKLVLSIINEVCLEYGIVL</sequence>
<evidence type="ECO:0000313" key="1">
    <source>
        <dbReference type="EMBL" id="KKP88398.1"/>
    </source>
</evidence>
<proteinExistence type="predicted"/>
<accession>A0A0G0D503</accession>
<evidence type="ECO:0000313" key="2">
    <source>
        <dbReference type="Proteomes" id="UP000034798"/>
    </source>
</evidence>
<name>A0A0G0D503_9BACT</name>
<gene>
    <name evidence="1" type="ORF">UR91_C0019G0003</name>
</gene>
<reference evidence="1 2" key="1">
    <citation type="journal article" date="2015" name="Nature">
        <title>rRNA introns, odd ribosomes, and small enigmatic genomes across a large radiation of phyla.</title>
        <authorList>
            <person name="Brown C.T."/>
            <person name="Hug L.A."/>
            <person name="Thomas B.C."/>
            <person name="Sharon I."/>
            <person name="Castelle C.J."/>
            <person name="Singh A."/>
            <person name="Wilkins M.J."/>
            <person name="Williams K.H."/>
            <person name="Banfield J.F."/>
        </authorList>
    </citation>
    <scope>NUCLEOTIDE SEQUENCE [LARGE SCALE GENOMIC DNA]</scope>
</reference>
<dbReference type="Proteomes" id="UP000034798">
    <property type="component" value="Unassembled WGS sequence"/>
</dbReference>